<dbReference type="InterPro" id="IPR010099">
    <property type="entry name" value="SDR39U1"/>
</dbReference>
<accession>A0A368L526</accession>
<dbReference type="OrthoDB" id="5292533at2"/>
<dbReference type="Pfam" id="PF01370">
    <property type="entry name" value="Epimerase"/>
    <property type="match status" value="1"/>
</dbReference>
<dbReference type="PANTHER" id="PTHR11092">
    <property type="entry name" value="SUGAR NUCLEOTIDE EPIMERASE RELATED"/>
    <property type="match status" value="1"/>
</dbReference>
<sequence length="318" mass="35009">MAGQTEVPWASQHILITGGSGFIGQHLTRRWLGLGAKVTVLTRRPQKTQALYAGTDGYERLQVVSALAAIEASERIDWVVNLAGAPILGPRWTAARQQTLLASRVQSTQALTAWLQTRSQLPRLVLSASAIGYYGIQPAGDMRSLAEDSPPQPIFMSTLCQRWEAAAQVGARWPVAIFRLGVVLGRQQALPMMLLPIKLGLGGRLGQGNQWLSWIHITDVVRAIEWLVQRHLQGEGISAVYNLTAPQPITQLEFAHTAGALYRRPVWFSTPAWSMRTLLGEQADLLLEGQRVVPQRLLNQGFVFDYPSLQVALADLQA</sequence>
<evidence type="ECO:0000313" key="4">
    <source>
        <dbReference type="EMBL" id="RCS58691.1"/>
    </source>
</evidence>
<dbReference type="InterPro" id="IPR036291">
    <property type="entry name" value="NAD(P)-bd_dom_sf"/>
</dbReference>
<evidence type="ECO:0000313" key="5">
    <source>
        <dbReference type="Proteomes" id="UP000252357"/>
    </source>
</evidence>
<feature type="domain" description="DUF1731" evidence="3">
    <location>
        <begin position="270"/>
        <end position="316"/>
    </location>
</feature>
<dbReference type="NCBIfam" id="TIGR01777">
    <property type="entry name" value="yfcH"/>
    <property type="match status" value="1"/>
</dbReference>
<dbReference type="InterPro" id="IPR013549">
    <property type="entry name" value="DUF1731"/>
</dbReference>
<feature type="domain" description="NAD-dependent epimerase/dehydratase" evidence="2">
    <location>
        <begin position="14"/>
        <end position="234"/>
    </location>
</feature>
<dbReference type="SUPFAM" id="SSF51735">
    <property type="entry name" value="NAD(P)-binding Rossmann-fold domains"/>
    <property type="match status" value="1"/>
</dbReference>
<dbReference type="AlphaFoldDB" id="A0A368L526"/>
<dbReference type="Gene3D" id="3.40.50.720">
    <property type="entry name" value="NAD(P)-binding Rossmann-like Domain"/>
    <property type="match status" value="1"/>
</dbReference>
<keyword evidence="5" id="KW-1185">Reference proteome</keyword>
<comment type="similarity">
    <text evidence="1">Belongs to the NAD(P)-dependent epimerase/dehydratase family. SDR39U1 subfamily.</text>
</comment>
<dbReference type="Proteomes" id="UP000252357">
    <property type="component" value="Unassembled WGS sequence"/>
</dbReference>
<dbReference type="PANTHER" id="PTHR11092:SF0">
    <property type="entry name" value="EPIMERASE FAMILY PROTEIN SDR39U1"/>
    <property type="match status" value="1"/>
</dbReference>
<evidence type="ECO:0000256" key="1">
    <source>
        <dbReference type="ARBA" id="ARBA00009353"/>
    </source>
</evidence>
<reference evidence="4 5" key="1">
    <citation type="journal article" date="2018" name="Int. J. Syst. Evol. Microbiol.">
        <title>Parvibium lacunae gen. nov., sp. nov., a new member of the family Alcaligenaceae isolated from a freshwater pond.</title>
        <authorList>
            <person name="Chen W.M."/>
            <person name="Xie P.B."/>
            <person name="Hsu M.Y."/>
            <person name="Sheu S.Y."/>
        </authorList>
    </citation>
    <scope>NUCLEOTIDE SEQUENCE [LARGE SCALE GENOMIC DNA]</scope>
    <source>
        <strain evidence="4 5">KMB9</strain>
    </source>
</reference>
<organism evidence="4 5">
    <name type="scientific">Parvibium lacunae</name>
    <dbReference type="NCBI Taxonomy" id="1888893"/>
    <lineage>
        <taxon>Bacteria</taxon>
        <taxon>Pseudomonadati</taxon>
        <taxon>Pseudomonadota</taxon>
        <taxon>Betaproteobacteria</taxon>
        <taxon>Burkholderiales</taxon>
        <taxon>Alcaligenaceae</taxon>
        <taxon>Parvibium</taxon>
    </lineage>
</organism>
<proteinExistence type="inferred from homology"/>
<comment type="caution">
    <text evidence="4">The sequence shown here is derived from an EMBL/GenBank/DDBJ whole genome shotgun (WGS) entry which is preliminary data.</text>
</comment>
<evidence type="ECO:0000259" key="3">
    <source>
        <dbReference type="Pfam" id="PF08338"/>
    </source>
</evidence>
<dbReference type="InterPro" id="IPR001509">
    <property type="entry name" value="Epimerase_deHydtase"/>
</dbReference>
<name>A0A368L526_9BURK</name>
<gene>
    <name evidence="4" type="ORF">DU000_05585</name>
</gene>
<dbReference type="EMBL" id="QPGB01000002">
    <property type="protein sequence ID" value="RCS58691.1"/>
    <property type="molecule type" value="Genomic_DNA"/>
</dbReference>
<protein>
    <submittedName>
        <fullName evidence="4">TIGR01777 family protein</fullName>
    </submittedName>
</protein>
<evidence type="ECO:0000259" key="2">
    <source>
        <dbReference type="Pfam" id="PF01370"/>
    </source>
</evidence>
<dbReference type="Pfam" id="PF08338">
    <property type="entry name" value="DUF1731"/>
    <property type="match status" value="1"/>
</dbReference>